<reference evidence="2" key="2">
    <citation type="submission" date="2018-05" db="EMBL/GenBank/DDBJ databases">
        <authorList>
            <person name="Ferrari B."/>
        </authorList>
    </citation>
    <scope>NUCLEOTIDE SEQUENCE</scope>
    <source>
        <strain evidence="2">RRmetagenome_bin12</strain>
    </source>
</reference>
<evidence type="ECO:0000313" key="4">
    <source>
        <dbReference type="Proteomes" id="UP000606991"/>
    </source>
</evidence>
<reference evidence="2 3" key="1">
    <citation type="journal article" date="2017" name="Nature">
        <title>Atmospheric trace gases support primary production in Antarctic desert surface soil.</title>
        <authorList>
            <person name="Ji M."/>
            <person name="Greening C."/>
            <person name="Vanwonterghem I."/>
            <person name="Carere C.R."/>
            <person name="Bay S.K."/>
            <person name="Steen J.A."/>
            <person name="Montgomery K."/>
            <person name="Lines T."/>
            <person name="Beardall J."/>
            <person name="van Dorst J."/>
            <person name="Snape I."/>
            <person name="Stott M.B."/>
            <person name="Hugenholtz P."/>
            <person name="Ferrari B.C."/>
        </authorList>
    </citation>
    <scope>NUCLEOTIDE SEQUENCE [LARGE SCALE GENOMIC DNA]</scope>
    <source>
        <strain evidence="2">RRmetagenome_bin12</strain>
    </source>
</reference>
<gene>
    <name evidence="2" type="ORF">DLM65_01820</name>
    <name evidence="1" type="ORF">JF886_01580</name>
</gene>
<dbReference type="RefSeq" id="WP_337308929.1">
    <property type="nucleotide sequence ID" value="NZ_JAEKNS010000024.1"/>
</dbReference>
<accession>A0A934JQ49</accession>
<evidence type="ECO:0000313" key="2">
    <source>
        <dbReference type="EMBL" id="PZR83433.1"/>
    </source>
</evidence>
<sequence length="198" mass="23085">METWRLDTDEGERRVFVRFADDEVAEGRTPDLDLERAEFELSFDSPRDNTHSAIVPLASVKRVLLGREEITEPVPDDVLRKVALHFWDGEVVKGLLRRVPERHRNGMTLELLTPEADRAEVYALPYHALKAVFFLRSWDTRPPQLQTTGNQRQWTLPRQDAPLIELLSEIRGLRGLRHRGQISEVEYERRRSRVLAKI</sequence>
<dbReference type="EMBL" id="QHBU01000035">
    <property type="protein sequence ID" value="PZR83433.1"/>
    <property type="molecule type" value="Genomic_DNA"/>
</dbReference>
<proteinExistence type="predicted"/>
<reference evidence="1 4" key="3">
    <citation type="submission" date="2020-10" db="EMBL/GenBank/DDBJ databases">
        <title>Ca. Dormibacterota MAGs.</title>
        <authorList>
            <person name="Montgomery K."/>
        </authorList>
    </citation>
    <scope>NUCLEOTIDE SEQUENCE [LARGE SCALE GENOMIC DNA]</scope>
    <source>
        <strain evidence="1">SC8812_S17_18</strain>
    </source>
</reference>
<dbReference type="Proteomes" id="UP000248724">
    <property type="component" value="Unassembled WGS sequence"/>
</dbReference>
<dbReference type="AlphaFoldDB" id="A0A2W5ZDK9"/>
<name>A0A2W5ZDK9_9BACT</name>
<dbReference type="Proteomes" id="UP000606991">
    <property type="component" value="Unassembled WGS sequence"/>
</dbReference>
<evidence type="ECO:0000313" key="3">
    <source>
        <dbReference type="Proteomes" id="UP000248724"/>
    </source>
</evidence>
<comment type="caution">
    <text evidence="2">The sequence shown here is derived from an EMBL/GenBank/DDBJ whole genome shotgun (WGS) entry which is preliminary data.</text>
</comment>
<evidence type="ECO:0000313" key="1">
    <source>
        <dbReference type="EMBL" id="MBJ7593546.1"/>
    </source>
</evidence>
<dbReference type="EMBL" id="JAEKNS010000024">
    <property type="protein sequence ID" value="MBJ7593546.1"/>
    <property type="molecule type" value="Genomic_DNA"/>
</dbReference>
<protein>
    <submittedName>
        <fullName evidence="2">Uncharacterized protein</fullName>
    </submittedName>
</protein>
<organism evidence="2 3">
    <name type="scientific">Candidatus Aeolococcus gillhamiae</name>
    <dbReference type="NCBI Taxonomy" id="3127015"/>
    <lineage>
        <taxon>Bacteria</taxon>
        <taxon>Bacillati</taxon>
        <taxon>Candidatus Dormiibacterota</taxon>
        <taxon>Candidatus Dormibacteria</taxon>
        <taxon>Candidatus Aeolococcales</taxon>
        <taxon>Candidatus Aeolococcaceae</taxon>
        <taxon>Candidatus Aeolococcus</taxon>
    </lineage>
</organism>
<accession>A0A2W5ZDK9</accession>